<keyword evidence="3" id="KW-1185">Reference proteome</keyword>
<proteinExistence type="predicted"/>
<dbReference type="EMBL" id="FCOJ02000095">
    <property type="protein sequence ID" value="SAK95147.1"/>
    <property type="molecule type" value="Genomic_DNA"/>
</dbReference>
<organism evidence="2 3">
    <name type="scientific">Caballeronia glebae</name>
    <dbReference type="NCBI Taxonomy" id="1777143"/>
    <lineage>
        <taxon>Bacteria</taxon>
        <taxon>Pseudomonadati</taxon>
        <taxon>Pseudomonadota</taxon>
        <taxon>Betaproteobacteria</taxon>
        <taxon>Burkholderiales</taxon>
        <taxon>Burkholderiaceae</taxon>
        <taxon>Caballeronia</taxon>
    </lineage>
</organism>
<feature type="region of interest" description="Disordered" evidence="1">
    <location>
        <begin position="825"/>
        <end position="847"/>
    </location>
</feature>
<evidence type="ECO:0000313" key="3">
    <source>
        <dbReference type="Proteomes" id="UP000054596"/>
    </source>
</evidence>
<comment type="caution">
    <text evidence="2">The sequence shown here is derived from an EMBL/GenBank/DDBJ whole genome shotgun (WGS) entry which is preliminary data.</text>
</comment>
<reference evidence="2" key="1">
    <citation type="submission" date="2016-01" db="EMBL/GenBank/DDBJ databases">
        <authorList>
            <person name="Peeters C."/>
        </authorList>
    </citation>
    <scope>NUCLEOTIDE SEQUENCE [LARGE SCALE GENOMIC DNA]</scope>
    <source>
        <strain evidence="2">LMG 29325</strain>
    </source>
</reference>
<name>A0A158DN22_9BURK</name>
<feature type="compositionally biased region" description="Basic and acidic residues" evidence="1">
    <location>
        <begin position="649"/>
        <end position="659"/>
    </location>
</feature>
<accession>A0A158DN22</accession>
<evidence type="ECO:0000313" key="2">
    <source>
        <dbReference type="EMBL" id="SAK95147.1"/>
    </source>
</evidence>
<protein>
    <submittedName>
        <fullName evidence="2">Uncharacterized protein</fullName>
    </submittedName>
</protein>
<gene>
    <name evidence="2" type="ORF">AWB82_06876</name>
</gene>
<sequence length="847" mass="96845">MQTIVDGLLDERMRRHIALARDVLRARDLIRKHRREQIFAFHALQLRRDLAPAGVARQRERVGRVPAPAHAEERRVEQRLDQHVLGRRRFQIAPDFIEREAVAARQRQHDRVLGCRRLQLEVERAAKALPQRQAPRAIHAAAERRVDDELRAAGFVEKALHDERVLRRQHGERGARTRQIIDDLPRRFGIDARRLREPRDRFVDAALREPRVDLRAQPRDGVRKLVAAAGRFAQPERDVRRLAVRVLHAHAPAFHAHDPVRRIAELKDVARETLDGEILVHRADLQALRFEDHGEIGVVGNRAARGDGRQLAAAPAAQRARDRVAMHIRRAHALSSGIAFRERAQHGLVVRAIERRIRIRARDALEERVLAPLAARDFGGDLLRQHVERRVRNGQRVEFAAPHAVEQRRAFDEIVARGRKKPSFRHAADLMPGAPDALQKRADRTGRADLADEIDIADIDAQLKRRRGDQHAQFAALQALLRVQTMLAREAAVMRGDRFLAEPLGQMPRRALGHAARVHEDERGAMLPGKLRETVVDALPRVVGHDRFERHRRDVEREIALADVAHVDDLARLVFTDEKLRDEFDRLLRRRQTNAHRPLSARFLAERVEPRERQAQVRAALGPRDRMDFVDDHRSRGREHRAAGIGRQQHVERFRRRHEDMRRTLSDRVALLLGRVAGAHGRANLGRGHAGFAQSPRNARERFLQIHVDVVGQRLQRRDVHDACLVRQRPAAREPVTHQFVDGREKRGERLARARRRGDECRAARVHERPRARLRGGRRGKACAEPFGDSGMKAVQSVGGGSGFSRHPDILWALEKRRTACDFQAGAPRWNDAPASPVVQSPLRWSA</sequence>
<dbReference type="Proteomes" id="UP000054596">
    <property type="component" value="Unassembled WGS sequence"/>
</dbReference>
<dbReference type="AlphaFoldDB" id="A0A158DN22"/>
<feature type="region of interest" description="Disordered" evidence="1">
    <location>
        <begin position="628"/>
        <end position="659"/>
    </location>
</feature>
<evidence type="ECO:0000256" key="1">
    <source>
        <dbReference type="SAM" id="MobiDB-lite"/>
    </source>
</evidence>